<dbReference type="PANTHER" id="PTHR33147:SF39">
    <property type="entry name" value="DRO1 PROTEIN-RELATED"/>
    <property type="match status" value="1"/>
</dbReference>
<dbReference type="OrthoDB" id="683455at2759"/>
<organism evidence="5 6">
    <name type="scientific">Zostera marina</name>
    <name type="common">Eelgrass</name>
    <dbReference type="NCBI Taxonomy" id="29655"/>
    <lineage>
        <taxon>Eukaryota</taxon>
        <taxon>Viridiplantae</taxon>
        <taxon>Streptophyta</taxon>
        <taxon>Embryophyta</taxon>
        <taxon>Tracheophyta</taxon>
        <taxon>Spermatophyta</taxon>
        <taxon>Magnoliopsida</taxon>
        <taxon>Liliopsida</taxon>
        <taxon>Zosteraceae</taxon>
        <taxon>Zostera</taxon>
    </lineage>
</organism>
<dbReference type="PANTHER" id="PTHR33147">
    <property type="entry name" value="DEFENSIN-LIKE PROTEIN 1"/>
    <property type="match status" value="1"/>
</dbReference>
<name>A0A0K9PWA6_ZOSMR</name>
<keyword evidence="1" id="KW-0732">Signal</keyword>
<evidence type="ECO:0000256" key="2">
    <source>
        <dbReference type="ARBA" id="ARBA00023157"/>
    </source>
</evidence>
<dbReference type="EMBL" id="LFYR01000625">
    <property type="protein sequence ID" value="KMZ72525.1"/>
    <property type="molecule type" value="Genomic_DNA"/>
</dbReference>
<dbReference type="SUPFAM" id="SSF57095">
    <property type="entry name" value="Scorpion toxin-like"/>
    <property type="match status" value="1"/>
</dbReference>
<proteinExistence type="predicted"/>
<dbReference type="SMART" id="SM00505">
    <property type="entry name" value="Knot1"/>
    <property type="match status" value="1"/>
</dbReference>
<dbReference type="OMA" id="NKFQGVC"/>
<comment type="caution">
    <text evidence="5">The sequence shown here is derived from an EMBL/GenBank/DDBJ whole genome shotgun (WGS) entry which is preliminary data.</text>
</comment>
<dbReference type="InterPro" id="IPR003614">
    <property type="entry name" value="Knottins"/>
</dbReference>
<dbReference type="Gene3D" id="3.30.30.10">
    <property type="entry name" value="Knottin, scorpion toxin-like"/>
    <property type="match status" value="1"/>
</dbReference>
<dbReference type="GO" id="GO:0006952">
    <property type="term" value="P:defense response"/>
    <property type="evidence" value="ECO:0000318"/>
    <property type="project" value="GO_Central"/>
</dbReference>
<keyword evidence="3" id="KW-0472">Membrane</keyword>
<evidence type="ECO:0000313" key="5">
    <source>
        <dbReference type="EMBL" id="KMZ72525.1"/>
    </source>
</evidence>
<sequence>MCVLFYLHHSYFSSLRKIVIMKHVFPIIIVFMLLLFSTGDLGTEKVAAWRTCKARSHRFRGLCFRSRKCNYICKTEGFHGGHCHGFRKRCICHKPC</sequence>
<dbReference type="AlphaFoldDB" id="A0A0K9PWA6"/>
<gene>
    <name evidence="5" type="ORF">ZOSMA_162G00460</name>
</gene>
<dbReference type="InterPro" id="IPR036574">
    <property type="entry name" value="Scorpion_toxin-like_sf"/>
</dbReference>
<evidence type="ECO:0000256" key="1">
    <source>
        <dbReference type="ARBA" id="ARBA00022729"/>
    </source>
</evidence>
<keyword evidence="2" id="KW-1015">Disulfide bond</keyword>
<feature type="transmembrane region" description="Helical" evidence="3">
    <location>
        <begin position="20"/>
        <end position="36"/>
    </location>
</feature>
<dbReference type="Proteomes" id="UP000036987">
    <property type="component" value="Unassembled WGS sequence"/>
</dbReference>
<dbReference type="CDD" id="cd00107">
    <property type="entry name" value="Knot1"/>
    <property type="match status" value="1"/>
</dbReference>
<accession>A0A0K9PWA6</accession>
<evidence type="ECO:0000259" key="4">
    <source>
        <dbReference type="SMART" id="SM00505"/>
    </source>
</evidence>
<dbReference type="STRING" id="29655.A0A0K9PWA6"/>
<dbReference type="InterPro" id="IPR008176">
    <property type="entry name" value="Defensin_plant"/>
</dbReference>
<dbReference type="PRINTS" id="PR00288">
    <property type="entry name" value="PUROTHIONIN"/>
</dbReference>
<dbReference type="PROSITE" id="PS00940">
    <property type="entry name" value="GAMMA_THIONIN"/>
    <property type="match status" value="1"/>
</dbReference>
<feature type="domain" description="Knottins-like" evidence="4">
    <location>
        <begin position="51"/>
        <end position="96"/>
    </location>
</feature>
<keyword evidence="6" id="KW-1185">Reference proteome</keyword>
<keyword evidence="3" id="KW-0812">Transmembrane</keyword>
<evidence type="ECO:0000313" key="6">
    <source>
        <dbReference type="Proteomes" id="UP000036987"/>
    </source>
</evidence>
<protein>
    <submittedName>
        <fullName evidence="5">Defensin J1-2</fullName>
    </submittedName>
</protein>
<dbReference type="Pfam" id="PF00304">
    <property type="entry name" value="Gamma-thionin"/>
    <property type="match status" value="1"/>
</dbReference>
<reference evidence="6" key="1">
    <citation type="journal article" date="2016" name="Nature">
        <title>The genome of the seagrass Zostera marina reveals angiosperm adaptation to the sea.</title>
        <authorList>
            <person name="Olsen J.L."/>
            <person name="Rouze P."/>
            <person name="Verhelst B."/>
            <person name="Lin Y.-C."/>
            <person name="Bayer T."/>
            <person name="Collen J."/>
            <person name="Dattolo E."/>
            <person name="De Paoli E."/>
            <person name="Dittami S."/>
            <person name="Maumus F."/>
            <person name="Michel G."/>
            <person name="Kersting A."/>
            <person name="Lauritano C."/>
            <person name="Lohaus R."/>
            <person name="Toepel M."/>
            <person name="Tonon T."/>
            <person name="Vanneste K."/>
            <person name="Amirebrahimi M."/>
            <person name="Brakel J."/>
            <person name="Bostroem C."/>
            <person name="Chovatia M."/>
            <person name="Grimwood J."/>
            <person name="Jenkins J.W."/>
            <person name="Jueterbock A."/>
            <person name="Mraz A."/>
            <person name="Stam W.T."/>
            <person name="Tice H."/>
            <person name="Bornberg-Bauer E."/>
            <person name="Green P.J."/>
            <person name="Pearson G.A."/>
            <person name="Procaccini G."/>
            <person name="Duarte C.M."/>
            <person name="Schmutz J."/>
            <person name="Reusch T.B.H."/>
            <person name="Van de Peer Y."/>
        </authorList>
    </citation>
    <scope>NUCLEOTIDE SEQUENCE [LARGE SCALE GENOMIC DNA]</scope>
    <source>
        <strain evidence="6">cv. Finnish</strain>
    </source>
</reference>
<evidence type="ECO:0000256" key="3">
    <source>
        <dbReference type="SAM" id="Phobius"/>
    </source>
</evidence>
<dbReference type="SMR" id="A0A0K9PWA6"/>
<keyword evidence="3" id="KW-1133">Transmembrane helix</keyword>